<name>A0A914YIR6_9BILA</name>
<dbReference type="PANTHER" id="PTHR47324:SF3">
    <property type="entry name" value="EGF-LIKE DOMAIN-CONTAINING PROTEIN"/>
    <property type="match status" value="1"/>
</dbReference>
<dbReference type="Gene3D" id="3.40.50.410">
    <property type="entry name" value="von Willebrand factor, type A domain"/>
    <property type="match status" value="1"/>
</dbReference>
<evidence type="ECO:0000256" key="1">
    <source>
        <dbReference type="PROSITE-ProRule" id="PRU00076"/>
    </source>
</evidence>
<dbReference type="InterPro" id="IPR053295">
    <property type="entry name" value="Innate_immunity_reg"/>
</dbReference>
<evidence type="ECO:0000259" key="3">
    <source>
        <dbReference type="PROSITE" id="PS50234"/>
    </source>
</evidence>
<evidence type="ECO:0000313" key="4">
    <source>
        <dbReference type="Proteomes" id="UP000887577"/>
    </source>
</evidence>
<dbReference type="InterPro" id="IPR036465">
    <property type="entry name" value="vWFA_dom_sf"/>
</dbReference>
<dbReference type="InterPro" id="IPR002035">
    <property type="entry name" value="VWF_A"/>
</dbReference>
<proteinExistence type="predicted"/>
<dbReference type="PROSITE" id="PS50234">
    <property type="entry name" value="VWFA"/>
    <property type="match status" value="1"/>
</dbReference>
<dbReference type="PROSITE" id="PS50026">
    <property type="entry name" value="EGF_3"/>
    <property type="match status" value="1"/>
</dbReference>
<dbReference type="SUPFAM" id="SSF53300">
    <property type="entry name" value="vWA-like"/>
    <property type="match status" value="1"/>
</dbReference>
<keyword evidence="1" id="KW-0245">EGF-like domain</keyword>
<reference evidence="5" key="1">
    <citation type="submission" date="2022-11" db="UniProtKB">
        <authorList>
            <consortium name="WormBaseParasite"/>
        </authorList>
    </citation>
    <scope>IDENTIFICATION</scope>
</reference>
<dbReference type="PANTHER" id="PTHR47324">
    <property type="entry name" value="PROTEIN IRG-7-RELATED"/>
    <property type="match status" value="1"/>
</dbReference>
<keyword evidence="4" id="KW-1185">Reference proteome</keyword>
<dbReference type="Proteomes" id="UP000887577">
    <property type="component" value="Unplaced"/>
</dbReference>
<comment type="caution">
    <text evidence="1">Lacks conserved residue(s) required for the propagation of feature annotation.</text>
</comment>
<evidence type="ECO:0000259" key="2">
    <source>
        <dbReference type="PROSITE" id="PS50026"/>
    </source>
</evidence>
<dbReference type="InterPro" id="IPR000742">
    <property type="entry name" value="EGF"/>
</dbReference>
<dbReference type="CDD" id="cd00054">
    <property type="entry name" value="EGF_CA"/>
    <property type="match status" value="1"/>
</dbReference>
<dbReference type="Gene3D" id="2.10.25.10">
    <property type="entry name" value="Laminin"/>
    <property type="match status" value="1"/>
</dbReference>
<dbReference type="PROSITE" id="PS01186">
    <property type="entry name" value="EGF_2"/>
    <property type="match status" value="1"/>
</dbReference>
<evidence type="ECO:0000313" key="5">
    <source>
        <dbReference type="WBParaSite" id="PSU_v2.g19404.t1"/>
    </source>
</evidence>
<sequence length="1369" mass="152906">MPKHCFLVYTCTATVDIPLDPTAPKTFVLAFPNYNSLIGPLFSGLLDKKPIIKLLRDYYNSYNPDYFNNFVLAPYTVNDAGTTAPNVKLSTTYDDFQQTFIDAYGNTTMTEPSPGALDQGFVINSLVNFAQIAPYSEIFIITNKLYNTTGNTNTDIYKSLANKRIKLNFLIYDDGTFQGFNDITLLSNFYDFAARSGGNVIPCDDVKAIEHFFDNYQGLQISQNSISSFDGSKEFAGIQSAGEFNYQTGKSYYIAATIKYASDGSPTFPWVQLQGKISTIQLNATVIIGRFYAKFLIPTSTPTDKYTVNILSGDLAPVFFVNVLEINPDHFYVIGFASEPTFDIQYTYPSYSGTGSRVYIVANAPDHDYSDVTIRYPYNKEFYTGEADERTNCKYNLITSNYTWQCSIPNQLYYITFDTSDRTHTEMFPCVSNGGSDTGNCQNGGQPDGNGNCVCPPGFMGPNCGDPVCYNGGTIQIDNTCRCSDYYTGEHCENALFSCQKDIPFPRFTSLLETFVLVVDLNLAPLPSIKPEDIPSVFQQYILVSAYQANGQDEALVQVYNNAQYFFTALSNLKPNSYPKDSRFAIRRALQAVKSDRSLVVWLSGATVLCGVDDDNPQPDDELLNLIAKRRVELRAFTKTQESACHRMISSYGNGVPLTYRNLENVFKYVNLLVPPTISDPDKANNNLVVVDSYITDDCQNIDVMLAIEKTQALPQYTNLHIILSNLEPAVGSTLTEIVTDLYDLQLTTDFTLKPQTPNTFCGYIVEALHPSRVAYEVTPSDNFEAEGYGVFYLAETTNLNIYFENGIEDDNFNNFPEVFTANVEYTNFTYEHAPVIRRQCTYPWSIEIMCDGFSGALKTKLIIKDSEKNSHQRLLTTYCIKKMTCSSYGRKLLTDDKDDDYGISQKVWTCGCSPLWYGTDCSIPICLNGGTPNRETCLCPNNYYGSNCEYQLLSSLFNYRLILIIYDVTGNDDQLESKKELVTEFINMYSQNNTNYYAFTTNVAGGPKVNVTNSASLILDAINAAVVSNKSIDLGQAFDFFNGQNLQVSLFQINGMFYITDSSVDPEQDFTTLFELQTKGFYLYSAYYYNNTDPSIPRLSDLSGLGGTTGAWNIYDILSDFSKFLHGGDLSVVPTPPITTTARPIPCVYNEIMDFTFFFDPVVSSTNYFGIFIYMRQFLIDLSSDLKFATVSEPDGSRAAFGVVNQSSGNLLCLSSAETLKDGATNVPFIKLLGNNNVNLSDVLRQANALMGPNARDHRNVPKFAVIITDRPIIDNLNEIVASAQKIKNETKIHFVVIGLGTGDFKSTYGKFAEQGMLYTIPDALEATQNAFKNKFYKDVCQVSNNLGHGDTSYDCQISKKSWPNLWI</sequence>
<dbReference type="WBParaSite" id="PSU_v2.g19404.t1">
    <property type="protein sequence ID" value="PSU_v2.g19404.t1"/>
    <property type="gene ID" value="PSU_v2.g19404"/>
</dbReference>
<organism evidence="4 5">
    <name type="scientific">Panagrolaimus superbus</name>
    <dbReference type="NCBI Taxonomy" id="310955"/>
    <lineage>
        <taxon>Eukaryota</taxon>
        <taxon>Metazoa</taxon>
        <taxon>Ecdysozoa</taxon>
        <taxon>Nematoda</taxon>
        <taxon>Chromadorea</taxon>
        <taxon>Rhabditida</taxon>
        <taxon>Tylenchina</taxon>
        <taxon>Panagrolaimomorpha</taxon>
        <taxon>Panagrolaimoidea</taxon>
        <taxon>Panagrolaimidae</taxon>
        <taxon>Panagrolaimus</taxon>
    </lineage>
</organism>
<protein>
    <submittedName>
        <fullName evidence="5">Uncharacterized protein</fullName>
    </submittedName>
</protein>
<feature type="disulfide bond" evidence="1">
    <location>
        <begin position="455"/>
        <end position="464"/>
    </location>
</feature>
<feature type="domain" description="VWFA" evidence="3">
    <location>
        <begin position="1155"/>
        <end position="1341"/>
    </location>
</feature>
<dbReference type="PROSITE" id="PS00022">
    <property type="entry name" value="EGF_1"/>
    <property type="match status" value="2"/>
</dbReference>
<accession>A0A914YIR6</accession>
<feature type="domain" description="EGF-like" evidence="2">
    <location>
        <begin position="426"/>
        <end position="465"/>
    </location>
</feature>
<keyword evidence="1" id="KW-1015">Disulfide bond</keyword>